<dbReference type="EMBL" id="LT615367">
    <property type="protein sequence ID" value="SLM63799.1"/>
    <property type="molecule type" value="Genomic_DNA"/>
</dbReference>
<protein>
    <recommendedName>
        <fullName evidence="3">DUF2946 domain-containing protein</fullName>
    </recommendedName>
</protein>
<gene>
    <name evidence="1" type="ORF">DAQ1742_02953</name>
</gene>
<dbReference type="KEGG" id="daq:DAQ1742_02953"/>
<keyword evidence="2" id="KW-1185">Reference proteome</keyword>
<proteinExistence type="predicted"/>
<evidence type="ECO:0000313" key="1">
    <source>
        <dbReference type="EMBL" id="SLM63799.1"/>
    </source>
</evidence>
<dbReference type="RefSeq" id="WP_232046496.1">
    <property type="nucleotide sequence ID" value="NZ_LT615367.1"/>
</dbReference>
<dbReference type="AlphaFoldDB" id="A0A375ADY2"/>
<organism evidence="1 2">
    <name type="scientific">Dickeya aquatica</name>
    <dbReference type="NCBI Taxonomy" id="1401087"/>
    <lineage>
        <taxon>Bacteria</taxon>
        <taxon>Pseudomonadati</taxon>
        <taxon>Pseudomonadota</taxon>
        <taxon>Gammaproteobacteria</taxon>
        <taxon>Enterobacterales</taxon>
        <taxon>Pectobacteriaceae</taxon>
        <taxon>Dickeya</taxon>
    </lineage>
</organism>
<evidence type="ECO:0000313" key="2">
    <source>
        <dbReference type="Proteomes" id="UP000294820"/>
    </source>
</evidence>
<reference evidence="1 2" key="1">
    <citation type="submission" date="2016-09" db="EMBL/GenBank/DDBJ databases">
        <authorList>
            <person name="Reverchon S."/>
            <person name="Nasser W."/>
            <person name="Leonard S."/>
            <person name="Brochier C."/>
            <person name="Duprey A."/>
        </authorList>
    </citation>
    <scope>NUCLEOTIDE SEQUENCE [LARGE SCALE GENOMIC DNA]</scope>
    <source>
        <strain evidence="1 2">174/2</strain>
    </source>
</reference>
<dbReference type="Proteomes" id="UP000294820">
    <property type="component" value="Chromosome 1"/>
</dbReference>
<sequence>MTAFRHRPFSLHALRHKSAWGWLLALCWLLLNTQLAVAGHRCGLTITAAPVMVQHEAHRMSHPADMPDGQTTAQVKASAEISPLCEKHCLPDSATQELPSLSLLALPVNDELLPVPPSPSLAVASDDRLTPPVTGPRPPFAFADSENSPCDKYHLCAFTITFCYLSYLWSYYHA</sequence>
<accession>A0A375ADY2</accession>
<name>A0A375ADY2_9GAMM</name>
<evidence type="ECO:0008006" key="3">
    <source>
        <dbReference type="Google" id="ProtNLM"/>
    </source>
</evidence>